<dbReference type="Proteomes" id="UP000235672">
    <property type="component" value="Unassembled WGS sequence"/>
</dbReference>
<feature type="compositionally biased region" description="Basic and acidic residues" evidence="1">
    <location>
        <begin position="64"/>
        <end position="73"/>
    </location>
</feature>
<evidence type="ECO:0000313" key="3">
    <source>
        <dbReference type="Proteomes" id="UP000235672"/>
    </source>
</evidence>
<proteinExistence type="predicted"/>
<dbReference type="AlphaFoldDB" id="A0A2J6QNX0"/>
<gene>
    <name evidence="2" type="ORF">NA56DRAFT_721764</name>
</gene>
<reference evidence="2 3" key="1">
    <citation type="submission" date="2016-05" db="EMBL/GenBank/DDBJ databases">
        <title>A degradative enzymes factory behind the ericoid mycorrhizal symbiosis.</title>
        <authorList>
            <consortium name="DOE Joint Genome Institute"/>
            <person name="Martino E."/>
            <person name="Morin E."/>
            <person name="Grelet G."/>
            <person name="Kuo A."/>
            <person name="Kohler A."/>
            <person name="Daghino S."/>
            <person name="Barry K."/>
            <person name="Choi C."/>
            <person name="Cichocki N."/>
            <person name="Clum A."/>
            <person name="Copeland A."/>
            <person name="Hainaut M."/>
            <person name="Haridas S."/>
            <person name="Labutti K."/>
            <person name="Lindquist E."/>
            <person name="Lipzen A."/>
            <person name="Khouja H.-R."/>
            <person name="Murat C."/>
            <person name="Ohm R."/>
            <person name="Olson A."/>
            <person name="Spatafora J."/>
            <person name="Veneault-Fourrey C."/>
            <person name="Henrissat B."/>
            <person name="Grigoriev I."/>
            <person name="Martin F."/>
            <person name="Perotto S."/>
        </authorList>
    </citation>
    <scope>NUCLEOTIDE SEQUENCE [LARGE SCALE GENOMIC DNA]</scope>
    <source>
        <strain evidence="2 3">UAMH 7357</strain>
    </source>
</reference>
<dbReference type="OrthoDB" id="5421770at2759"/>
<accession>A0A2J6QNX0</accession>
<dbReference type="EMBL" id="KZ613465">
    <property type="protein sequence ID" value="PMD27942.1"/>
    <property type="molecule type" value="Genomic_DNA"/>
</dbReference>
<name>A0A2J6QNX0_9HELO</name>
<sequence>MKQTNVRSAGNNISALKKKYNLPLGASLKVGASDAGPSVPKTIKNDKVMKTPTKKKAVASKAQLKADKVKKQSEEEDEQEKNGEEAAEKDGDDGLSRWMHEEAEYDRGEDSRHQMDMGQRSTDSIRA</sequence>
<evidence type="ECO:0000256" key="1">
    <source>
        <dbReference type="SAM" id="MobiDB-lite"/>
    </source>
</evidence>
<feature type="compositionally biased region" description="Basic and acidic residues" evidence="1">
    <location>
        <begin position="80"/>
        <end position="115"/>
    </location>
</feature>
<evidence type="ECO:0000313" key="2">
    <source>
        <dbReference type="EMBL" id="PMD27942.1"/>
    </source>
</evidence>
<feature type="region of interest" description="Disordered" evidence="1">
    <location>
        <begin position="28"/>
        <end position="127"/>
    </location>
</feature>
<protein>
    <submittedName>
        <fullName evidence="2">Uncharacterized protein</fullName>
    </submittedName>
</protein>
<organism evidence="2 3">
    <name type="scientific">Hyaloscypha hepaticicola</name>
    <dbReference type="NCBI Taxonomy" id="2082293"/>
    <lineage>
        <taxon>Eukaryota</taxon>
        <taxon>Fungi</taxon>
        <taxon>Dikarya</taxon>
        <taxon>Ascomycota</taxon>
        <taxon>Pezizomycotina</taxon>
        <taxon>Leotiomycetes</taxon>
        <taxon>Helotiales</taxon>
        <taxon>Hyaloscyphaceae</taxon>
        <taxon>Hyaloscypha</taxon>
    </lineage>
</organism>
<keyword evidence="3" id="KW-1185">Reference proteome</keyword>